<keyword evidence="1" id="KW-0210">Decarboxylase</keyword>
<dbReference type="Proteomes" id="UP001595616">
    <property type="component" value="Unassembled WGS sequence"/>
</dbReference>
<dbReference type="PANTHER" id="PTHR10067:SF13">
    <property type="entry name" value="PHOSPHATIDYLSERINE DECARBOXYLASE"/>
    <property type="match status" value="1"/>
</dbReference>
<dbReference type="RefSeq" id="WP_379834202.1">
    <property type="nucleotide sequence ID" value="NZ_JBHRYQ010000001.1"/>
</dbReference>
<evidence type="ECO:0000256" key="4">
    <source>
        <dbReference type="ARBA" id="ARBA00023317"/>
    </source>
</evidence>
<protein>
    <submittedName>
        <fullName evidence="5">Phosphatidylserine decarboxylase</fullName>
    </submittedName>
</protein>
<keyword evidence="3" id="KW-0456">Lyase</keyword>
<name>A0ABV7YSY5_9BACT</name>
<proteinExistence type="predicted"/>
<sequence>MEHIHAITKTQSPVVQKLKILLDQNLNLKGALLSSLVIAAKNATALNDQLYKGLNEVFEGKAWPTTLTDYYEYLELYLKLVPNEELSGNYPDAWKSSLTANGVNQKVYDLLCQFFWLVDQKEPGEEVTMQSFPEFAAWLVEFSDSWGDFCSTTDSLTPASKASFKTNPMYNWDLYADNEASWTTFNALFYRQFNGAAPGTGISPLRPITDPTNNKTIVAPADCTFKATYPIDKNGNVTEVTGEKAKVTLKHTHTIGTVKQLLDDSPYADAFNGGTYVHYFLGPFDYHRFHTPVSGLVLESRAISGNVYLQVDISDDQFDAPDGGGNGYEFKQSRGLVVMDTKELGKVAILPIGMCQVSGVLMNPGLQGKEVVKGQEFGKFQFGGSDIIMLFEKCPEELYLYKEDPRHNAIHFQYGQAAVLAI</sequence>
<dbReference type="InterPro" id="IPR003817">
    <property type="entry name" value="PS_Dcarbxylase"/>
</dbReference>
<dbReference type="Pfam" id="PF02666">
    <property type="entry name" value="PS_Dcarbxylase"/>
    <property type="match status" value="1"/>
</dbReference>
<keyword evidence="4" id="KW-0670">Pyruvate</keyword>
<keyword evidence="6" id="KW-1185">Reference proteome</keyword>
<evidence type="ECO:0000256" key="1">
    <source>
        <dbReference type="ARBA" id="ARBA00022793"/>
    </source>
</evidence>
<reference evidence="6" key="1">
    <citation type="journal article" date="2019" name="Int. J. Syst. Evol. Microbiol.">
        <title>The Global Catalogue of Microorganisms (GCM) 10K type strain sequencing project: providing services to taxonomists for standard genome sequencing and annotation.</title>
        <authorList>
            <consortium name="The Broad Institute Genomics Platform"/>
            <consortium name="The Broad Institute Genome Sequencing Center for Infectious Disease"/>
            <person name="Wu L."/>
            <person name="Ma J."/>
        </authorList>
    </citation>
    <scope>NUCLEOTIDE SEQUENCE [LARGE SCALE GENOMIC DNA]</scope>
    <source>
        <strain evidence="6">CECT 7956</strain>
    </source>
</reference>
<comment type="caution">
    <text evidence="5">The sequence shown here is derived from an EMBL/GenBank/DDBJ whole genome shotgun (WGS) entry which is preliminary data.</text>
</comment>
<accession>A0ABV7YSY5</accession>
<dbReference type="EMBL" id="JBHRYQ010000001">
    <property type="protein sequence ID" value="MFC3809318.1"/>
    <property type="molecule type" value="Genomic_DNA"/>
</dbReference>
<evidence type="ECO:0000313" key="5">
    <source>
        <dbReference type="EMBL" id="MFC3809318.1"/>
    </source>
</evidence>
<organism evidence="5 6">
    <name type="scientific">Lacihabitans lacunae</name>
    <dbReference type="NCBI Taxonomy" id="1028214"/>
    <lineage>
        <taxon>Bacteria</taxon>
        <taxon>Pseudomonadati</taxon>
        <taxon>Bacteroidota</taxon>
        <taxon>Cytophagia</taxon>
        <taxon>Cytophagales</taxon>
        <taxon>Leadbetterellaceae</taxon>
        <taxon>Lacihabitans</taxon>
    </lineage>
</organism>
<keyword evidence="2" id="KW-0865">Zymogen</keyword>
<dbReference type="PANTHER" id="PTHR10067">
    <property type="entry name" value="PHOSPHATIDYLSERINE DECARBOXYLASE"/>
    <property type="match status" value="1"/>
</dbReference>
<gene>
    <name evidence="5" type="ORF">ACFOOI_01510</name>
</gene>
<evidence type="ECO:0000256" key="2">
    <source>
        <dbReference type="ARBA" id="ARBA00023145"/>
    </source>
</evidence>
<evidence type="ECO:0000313" key="6">
    <source>
        <dbReference type="Proteomes" id="UP001595616"/>
    </source>
</evidence>
<evidence type="ECO:0000256" key="3">
    <source>
        <dbReference type="ARBA" id="ARBA00023239"/>
    </source>
</evidence>